<sequence length="215" mass="24199">MENAHEEEIAGGKTKKKKRCTWLFFRACTLHQVQQRVNRSKGRRIDQRSGRAPALGPQEKKIHHHTDQLNHQSTRPQSLDGANQSPLTDVYKRQITTNKSILKKDLQNSEVDAQIVKPMANRHRWYYVVEDILLKSLAAAGGRGGDQRAGRRGNGDWMMNGTDKPGAPGSSSVRALFTKSSNGSTEARVDELTNGQVEHRRLGHKKKKFTIILTN</sequence>
<evidence type="ECO:0000256" key="1">
    <source>
        <dbReference type="SAM" id="MobiDB-lite"/>
    </source>
</evidence>
<reference evidence="2 3" key="1">
    <citation type="submission" date="2015-01" db="EMBL/GenBank/DDBJ databases">
        <title>Evolution of Trichinella species and genotypes.</title>
        <authorList>
            <person name="Korhonen P.K."/>
            <person name="Edoardo P."/>
            <person name="Giuseppe L.R."/>
            <person name="Gasser R.B."/>
        </authorList>
    </citation>
    <scope>NUCLEOTIDE SEQUENCE [LARGE SCALE GENOMIC DNA]</scope>
    <source>
        <strain evidence="2">ISS470</strain>
    </source>
</reference>
<evidence type="ECO:0000313" key="2">
    <source>
        <dbReference type="EMBL" id="KRY93382.1"/>
    </source>
</evidence>
<feature type="compositionally biased region" description="Polar residues" evidence="1">
    <location>
        <begin position="69"/>
        <end position="87"/>
    </location>
</feature>
<dbReference type="Proteomes" id="UP000054995">
    <property type="component" value="Unassembled WGS sequence"/>
</dbReference>
<dbReference type="AlphaFoldDB" id="A0A0V1G4Z7"/>
<protein>
    <submittedName>
        <fullName evidence="2">Uncharacterized protein</fullName>
    </submittedName>
</protein>
<organism evidence="2 3">
    <name type="scientific">Trichinella pseudospiralis</name>
    <name type="common">Parasitic roundworm</name>
    <dbReference type="NCBI Taxonomy" id="6337"/>
    <lineage>
        <taxon>Eukaryota</taxon>
        <taxon>Metazoa</taxon>
        <taxon>Ecdysozoa</taxon>
        <taxon>Nematoda</taxon>
        <taxon>Enoplea</taxon>
        <taxon>Dorylaimia</taxon>
        <taxon>Trichinellida</taxon>
        <taxon>Trichinellidae</taxon>
        <taxon>Trichinella</taxon>
    </lineage>
</organism>
<proteinExistence type="predicted"/>
<name>A0A0V1G4Z7_TRIPS</name>
<gene>
    <name evidence="2" type="ORF">T4D_3005</name>
</gene>
<feature type="region of interest" description="Disordered" evidence="1">
    <location>
        <begin position="141"/>
        <end position="172"/>
    </location>
</feature>
<dbReference type="EMBL" id="JYDT01000002">
    <property type="protein sequence ID" value="KRY93382.1"/>
    <property type="molecule type" value="Genomic_DNA"/>
</dbReference>
<feature type="region of interest" description="Disordered" evidence="1">
    <location>
        <begin position="35"/>
        <end position="89"/>
    </location>
</feature>
<evidence type="ECO:0000313" key="3">
    <source>
        <dbReference type="Proteomes" id="UP000054995"/>
    </source>
</evidence>
<dbReference type="OrthoDB" id="10392795at2759"/>
<accession>A0A0V1G4Z7</accession>
<comment type="caution">
    <text evidence="2">The sequence shown here is derived from an EMBL/GenBank/DDBJ whole genome shotgun (WGS) entry which is preliminary data.</text>
</comment>
<keyword evidence="3" id="KW-1185">Reference proteome</keyword>